<gene>
    <name evidence="1" type="ORF">M9H77_04557</name>
</gene>
<dbReference type="Proteomes" id="UP001060085">
    <property type="component" value="Linkage Group LG01"/>
</dbReference>
<reference evidence="2" key="1">
    <citation type="journal article" date="2023" name="Nat. Plants">
        <title>Single-cell RNA sequencing provides a high-resolution roadmap for understanding the multicellular compartmentation of specialized metabolism.</title>
        <authorList>
            <person name="Sun S."/>
            <person name="Shen X."/>
            <person name="Li Y."/>
            <person name="Li Y."/>
            <person name="Wang S."/>
            <person name="Li R."/>
            <person name="Zhang H."/>
            <person name="Shen G."/>
            <person name="Guo B."/>
            <person name="Wei J."/>
            <person name="Xu J."/>
            <person name="St-Pierre B."/>
            <person name="Chen S."/>
            <person name="Sun C."/>
        </authorList>
    </citation>
    <scope>NUCLEOTIDE SEQUENCE [LARGE SCALE GENOMIC DNA]</scope>
</reference>
<evidence type="ECO:0000313" key="1">
    <source>
        <dbReference type="EMBL" id="KAI5683329.1"/>
    </source>
</evidence>
<dbReference type="EMBL" id="CM044701">
    <property type="protein sequence ID" value="KAI5683329.1"/>
    <property type="molecule type" value="Genomic_DNA"/>
</dbReference>
<name>A0ACC0CEF0_CATRO</name>
<proteinExistence type="predicted"/>
<keyword evidence="2" id="KW-1185">Reference proteome</keyword>
<evidence type="ECO:0000313" key="2">
    <source>
        <dbReference type="Proteomes" id="UP001060085"/>
    </source>
</evidence>
<accession>A0ACC0CEF0</accession>
<organism evidence="1 2">
    <name type="scientific">Catharanthus roseus</name>
    <name type="common">Madagascar periwinkle</name>
    <name type="synonym">Vinca rosea</name>
    <dbReference type="NCBI Taxonomy" id="4058"/>
    <lineage>
        <taxon>Eukaryota</taxon>
        <taxon>Viridiplantae</taxon>
        <taxon>Streptophyta</taxon>
        <taxon>Embryophyta</taxon>
        <taxon>Tracheophyta</taxon>
        <taxon>Spermatophyta</taxon>
        <taxon>Magnoliopsida</taxon>
        <taxon>eudicotyledons</taxon>
        <taxon>Gunneridae</taxon>
        <taxon>Pentapetalae</taxon>
        <taxon>asterids</taxon>
        <taxon>lamiids</taxon>
        <taxon>Gentianales</taxon>
        <taxon>Apocynaceae</taxon>
        <taxon>Rauvolfioideae</taxon>
        <taxon>Vinceae</taxon>
        <taxon>Catharanthinae</taxon>
        <taxon>Catharanthus</taxon>
    </lineage>
</organism>
<comment type="caution">
    <text evidence="1">The sequence shown here is derived from an EMBL/GenBank/DDBJ whole genome shotgun (WGS) entry which is preliminary data.</text>
</comment>
<sequence>MPLFEAVGITPIGKNFILATAFMCNEQGTTYKWVLEQIKHLYVSSAMSTGNESIVNDGEPIVIITDRESGLMPVIEDMKRSQLGSSMAPGTN</sequence>
<protein>
    <submittedName>
        <fullName evidence="1">Uncharacterized protein</fullName>
    </submittedName>
</protein>